<accession>A0A0B2BUK0</accession>
<evidence type="ECO:0000313" key="1">
    <source>
        <dbReference type="EMBL" id="PJJ57009.1"/>
    </source>
</evidence>
<dbReference type="InterPro" id="IPR007396">
    <property type="entry name" value="TR_PAI2-type"/>
</dbReference>
<proteinExistence type="predicted"/>
<keyword evidence="2" id="KW-1185">Reference proteome</keyword>
<dbReference type="PANTHER" id="PTHR35802">
    <property type="entry name" value="PROTEASE SYNTHASE AND SPORULATION PROTEIN PAI 2"/>
    <property type="match status" value="1"/>
</dbReference>
<dbReference type="Pfam" id="PF04299">
    <property type="entry name" value="FMN_bind_2"/>
    <property type="match status" value="1"/>
</dbReference>
<organism evidence="1 2">
    <name type="scientific">Mumia flava</name>
    <dbReference type="NCBI Taxonomy" id="1348852"/>
    <lineage>
        <taxon>Bacteria</taxon>
        <taxon>Bacillati</taxon>
        <taxon>Actinomycetota</taxon>
        <taxon>Actinomycetes</taxon>
        <taxon>Propionibacteriales</taxon>
        <taxon>Nocardioidaceae</taxon>
        <taxon>Mumia</taxon>
    </lineage>
</organism>
<dbReference type="PANTHER" id="PTHR35802:SF1">
    <property type="entry name" value="PROTEASE SYNTHASE AND SPORULATION PROTEIN PAI 2"/>
    <property type="match status" value="1"/>
</dbReference>
<dbReference type="InterPro" id="IPR012349">
    <property type="entry name" value="Split_barrel_FMN-bd"/>
</dbReference>
<sequence>MYVPRPNALDDAAEIDALVAAVGAGDLVTVDADGRPQSTLLPVLWLREESRVVAHMARANAHWRTIVDDAAALMVVNGPQAYVSPSWYATKREHGRVVPTWNYSAVHLRGTVRVHDDPDWVRDAVTRLTRHHESTRTPVWDVTDAPDAFVDQQLRAIVGVEIQVDAVEAKAKLSQNRSEADRRGVVEGLRGESAAAAAEVADAMAAGLTTRHRDASRS</sequence>
<dbReference type="OrthoDB" id="9794948at2"/>
<dbReference type="AlphaFoldDB" id="A0A0B2BUK0"/>
<comment type="caution">
    <text evidence="1">The sequence shown here is derived from an EMBL/GenBank/DDBJ whole genome shotgun (WGS) entry which is preliminary data.</text>
</comment>
<dbReference type="Proteomes" id="UP000230842">
    <property type="component" value="Unassembled WGS sequence"/>
</dbReference>
<dbReference type="EMBL" id="PGEZ01000001">
    <property type="protein sequence ID" value="PJJ57009.1"/>
    <property type="molecule type" value="Genomic_DNA"/>
</dbReference>
<gene>
    <name evidence="1" type="ORF">CLV56_1228</name>
</gene>
<protein>
    <submittedName>
        <fullName evidence="1">Transcriptional regulator</fullName>
    </submittedName>
</protein>
<dbReference type="Gene3D" id="2.30.110.10">
    <property type="entry name" value="Electron Transport, Fmn-binding Protein, Chain A"/>
    <property type="match status" value="1"/>
</dbReference>
<dbReference type="PIRSF" id="PIRSF010372">
    <property type="entry name" value="PaiB"/>
    <property type="match status" value="1"/>
</dbReference>
<name>A0A0B2BUK0_9ACTN</name>
<dbReference type="RefSeq" id="WP_039340898.1">
    <property type="nucleotide sequence ID" value="NZ_PGEZ01000001.1"/>
</dbReference>
<evidence type="ECO:0000313" key="2">
    <source>
        <dbReference type="Proteomes" id="UP000230842"/>
    </source>
</evidence>
<reference evidence="1 2" key="1">
    <citation type="submission" date="2017-11" db="EMBL/GenBank/DDBJ databases">
        <title>Genomic Encyclopedia of Archaeal and Bacterial Type Strains, Phase II (KMG-II): From Individual Species to Whole Genera.</title>
        <authorList>
            <person name="Goeker M."/>
        </authorList>
    </citation>
    <scope>NUCLEOTIDE SEQUENCE [LARGE SCALE GENOMIC DNA]</scope>
    <source>
        <strain evidence="1 2">DSM 27763</strain>
    </source>
</reference>
<dbReference type="SUPFAM" id="SSF50475">
    <property type="entry name" value="FMN-binding split barrel"/>
    <property type="match status" value="1"/>
</dbReference>